<dbReference type="Pfam" id="PF04273">
    <property type="entry name" value="BLH_phosphatase"/>
    <property type="match status" value="1"/>
</dbReference>
<accession>A0A0F5L1N6</accession>
<evidence type="ECO:0000313" key="5">
    <source>
        <dbReference type="Proteomes" id="UP000184533"/>
    </source>
</evidence>
<dbReference type="Gene3D" id="3.90.190.10">
    <property type="entry name" value="Protein tyrosine phosphatase superfamily"/>
    <property type="match status" value="1"/>
</dbReference>
<dbReference type="GO" id="GO:0016787">
    <property type="term" value="F:hydrolase activity"/>
    <property type="evidence" value="ECO:0007669"/>
    <property type="project" value="InterPro"/>
</dbReference>
<dbReference type="OrthoDB" id="9805710at2"/>
<dbReference type="InterPro" id="IPR029021">
    <property type="entry name" value="Prot-tyrosine_phosphatase-like"/>
</dbReference>
<reference evidence="3 5" key="2">
    <citation type="submission" date="2016-11" db="EMBL/GenBank/DDBJ databases">
        <authorList>
            <person name="Jaros S."/>
            <person name="Januszkiewicz K."/>
            <person name="Wedrychowicz H."/>
        </authorList>
    </citation>
    <scope>NUCLEOTIDE SEQUENCE [LARGE SCALE GENOMIC DNA]</scope>
    <source>
        <strain evidence="3 5">DSM 17137</strain>
    </source>
</reference>
<dbReference type="Proteomes" id="UP000184533">
    <property type="component" value="Unassembled WGS sequence"/>
</dbReference>
<name>A0A0F5L1N6_9HYPH</name>
<dbReference type="RefSeq" id="WP_046137032.1">
    <property type="nucleotide sequence ID" value="NZ_FQVC01000012.1"/>
</dbReference>
<gene>
    <name evidence="3" type="ORF">SAMN02745223_03414</name>
    <name evidence="2" type="ORF">VW29_19860</name>
</gene>
<dbReference type="EMBL" id="FQVC01000012">
    <property type="protein sequence ID" value="SHF72798.1"/>
    <property type="molecule type" value="Genomic_DNA"/>
</dbReference>
<dbReference type="STRING" id="1121477.SAMN02745223_03414"/>
<evidence type="ECO:0000313" key="2">
    <source>
        <dbReference type="EMBL" id="KKB76336.1"/>
    </source>
</evidence>
<reference evidence="2 4" key="1">
    <citation type="submission" date="2015-03" db="EMBL/GenBank/DDBJ databases">
        <authorList>
            <person name="Hassan Y.I."/>
            <person name="Lepp D."/>
            <person name="Zhou T."/>
        </authorList>
    </citation>
    <scope>NUCLEOTIDE SEQUENCE [LARGE SCALE GENOMIC DNA]</scope>
    <source>
        <strain evidence="2 4">DSM 17137</strain>
    </source>
</reference>
<evidence type="ECO:0000259" key="1">
    <source>
        <dbReference type="Pfam" id="PF04273"/>
    </source>
</evidence>
<dbReference type="PATRIC" id="fig|1121477.3.peg.754"/>
<dbReference type="SUPFAM" id="SSF52799">
    <property type="entry name" value="(Phosphotyrosine protein) phosphatases II"/>
    <property type="match status" value="1"/>
</dbReference>
<dbReference type="AlphaFoldDB" id="A0A0F5L1N6"/>
<keyword evidence="4" id="KW-1185">Reference proteome</keyword>
<protein>
    <submittedName>
        <fullName evidence="3">TIGR01244 family protein</fullName>
    </submittedName>
</protein>
<organism evidence="2 4">
    <name type="scientific">Devosia limi DSM 17137</name>
    <dbReference type="NCBI Taxonomy" id="1121477"/>
    <lineage>
        <taxon>Bacteria</taxon>
        <taxon>Pseudomonadati</taxon>
        <taxon>Pseudomonadota</taxon>
        <taxon>Alphaproteobacteria</taxon>
        <taxon>Hyphomicrobiales</taxon>
        <taxon>Devosiaceae</taxon>
        <taxon>Devosia</taxon>
    </lineage>
</organism>
<evidence type="ECO:0000313" key="4">
    <source>
        <dbReference type="Proteomes" id="UP000033608"/>
    </source>
</evidence>
<feature type="domain" description="Beta-lactamase hydrolase-like protein phosphatase-like" evidence="1">
    <location>
        <begin position="3"/>
        <end position="104"/>
    </location>
</feature>
<dbReference type="EMBL" id="LAJF01000152">
    <property type="protein sequence ID" value="KKB76336.1"/>
    <property type="molecule type" value="Genomic_DNA"/>
</dbReference>
<evidence type="ECO:0000313" key="3">
    <source>
        <dbReference type="EMBL" id="SHF72798.1"/>
    </source>
</evidence>
<dbReference type="InterPro" id="IPR005939">
    <property type="entry name" value="BLH_phosphatase-like"/>
</dbReference>
<proteinExistence type="predicted"/>
<dbReference type="Proteomes" id="UP000033608">
    <property type="component" value="Unassembled WGS sequence"/>
</dbReference>
<sequence>MTIRQIDNNFAVTGQIRADQVPELAAAGYAAILCARPDNEDPGQPSFAEIALAAEQAGLSVVHIPISGPATPEQIARFQAAMADLPGPVLGYCRSGGRAANLYATLAK</sequence>
<dbReference type="NCBIfam" id="TIGR01244">
    <property type="entry name" value="TIGR01244 family sulfur transferase"/>
    <property type="match status" value="1"/>
</dbReference>